<name>A0A0G2HMU3_9SYNE</name>
<feature type="region of interest" description="Disordered" evidence="1">
    <location>
        <begin position="68"/>
        <end position="94"/>
    </location>
</feature>
<dbReference type="AlphaFoldDB" id="A0A0G2HMU3"/>
<dbReference type="Proteomes" id="UP000035067">
    <property type="component" value="Unassembled WGS sequence"/>
</dbReference>
<evidence type="ECO:0000313" key="2">
    <source>
        <dbReference type="EMBL" id="KKZ13261.1"/>
    </source>
</evidence>
<evidence type="ECO:0000313" key="3">
    <source>
        <dbReference type="Proteomes" id="UP000035067"/>
    </source>
</evidence>
<accession>A0A0G2HMU3</accession>
<sequence length="94" mass="10626">MNDHSLINPLASRQKSASLRYRTSRRVNFASAENDVAIIKDIRITLQAVPAVIREKNWVIDRIGPESEHSVQDHNLSTPLHTERLADLNGAETR</sequence>
<organism evidence="2 3">
    <name type="scientific">Candidatus Synechococcus spongiarum SP3</name>
    <dbReference type="NCBI Taxonomy" id="1604020"/>
    <lineage>
        <taxon>Bacteria</taxon>
        <taxon>Bacillati</taxon>
        <taxon>Cyanobacteriota</taxon>
        <taxon>Cyanophyceae</taxon>
        <taxon>Synechococcales</taxon>
        <taxon>Synechococcaceae</taxon>
        <taxon>Synechococcus</taxon>
    </lineage>
</organism>
<dbReference type="PATRIC" id="fig|1604020.3.peg.1091"/>
<reference evidence="2 3" key="1">
    <citation type="submission" date="2015-01" db="EMBL/GenBank/DDBJ databases">
        <title>Lifestyle Evolution in Cyanobacterial Symbionts of Sponges.</title>
        <authorList>
            <person name="Burgsdorf I."/>
            <person name="Slaby B.M."/>
            <person name="Handley K.M."/>
            <person name="Haber M."/>
            <person name="Blom J."/>
            <person name="Marshall C.W."/>
            <person name="Gilbert J.A."/>
            <person name="Hentschel U."/>
            <person name="Steindler L."/>
        </authorList>
    </citation>
    <scope>NUCLEOTIDE SEQUENCE [LARGE SCALE GENOMIC DNA]</scope>
    <source>
        <strain evidence="2">SP3</strain>
    </source>
</reference>
<gene>
    <name evidence="2" type="ORF">TE42_01215</name>
</gene>
<evidence type="ECO:0000256" key="1">
    <source>
        <dbReference type="SAM" id="MobiDB-lite"/>
    </source>
</evidence>
<dbReference type="EMBL" id="JXQG01000003">
    <property type="protein sequence ID" value="KKZ13261.1"/>
    <property type="molecule type" value="Genomic_DNA"/>
</dbReference>
<protein>
    <submittedName>
        <fullName evidence="2">Uncharacterized protein</fullName>
    </submittedName>
</protein>
<proteinExistence type="predicted"/>
<comment type="caution">
    <text evidence="2">The sequence shown here is derived from an EMBL/GenBank/DDBJ whole genome shotgun (WGS) entry which is preliminary data.</text>
</comment>